<evidence type="ECO:0000313" key="13">
    <source>
        <dbReference type="EMBL" id="MBW8271479.1"/>
    </source>
</evidence>
<comment type="caution">
    <text evidence="13">The sequence shown here is derived from an EMBL/GenBank/DDBJ whole genome shotgun (WGS) entry which is preliminary data.</text>
</comment>
<dbReference type="InterPro" id="IPR036890">
    <property type="entry name" value="HATPase_C_sf"/>
</dbReference>
<dbReference type="CDD" id="cd17546">
    <property type="entry name" value="REC_hyHK_CKI1_RcsC-like"/>
    <property type="match status" value="1"/>
</dbReference>
<dbReference type="SUPFAM" id="SSF55785">
    <property type="entry name" value="PYP-like sensor domain (PAS domain)"/>
    <property type="match status" value="1"/>
</dbReference>
<evidence type="ECO:0000256" key="4">
    <source>
        <dbReference type="ARBA" id="ARBA00023012"/>
    </source>
</evidence>
<dbReference type="InterPro" id="IPR036097">
    <property type="entry name" value="HisK_dim/P_sf"/>
</dbReference>
<dbReference type="Gene3D" id="3.40.50.2300">
    <property type="match status" value="1"/>
</dbReference>
<dbReference type="PANTHER" id="PTHR45339:SF5">
    <property type="entry name" value="HISTIDINE KINASE"/>
    <property type="match status" value="1"/>
</dbReference>
<dbReference type="PROSITE" id="PS50894">
    <property type="entry name" value="HPT"/>
    <property type="match status" value="1"/>
</dbReference>
<reference evidence="13 14" key="1">
    <citation type="submission" date="2021-08" db="EMBL/GenBank/DDBJ databases">
        <title>Caldovatus sediminis gen. nov., sp. nov., a moderately thermophilic bacterium isolated from a hot spring.</title>
        <authorList>
            <person name="Hu C.-J."/>
            <person name="Li W.-J."/>
            <person name="Xian W.-D."/>
        </authorList>
    </citation>
    <scope>NUCLEOTIDE SEQUENCE [LARGE SCALE GENOMIC DNA]</scope>
    <source>
        <strain evidence="13 14">SYSU G05006</strain>
    </source>
</reference>
<dbReference type="Gene3D" id="1.10.287.130">
    <property type="match status" value="1"/>
</dbReference>
<dbReference type="EC" id="2.7.13.3" evidence="2"/>
<gene>
    <name evidence="13" type="ORF">K1J50_18560</name>
</gene>
<dbReference type="PANTHER" id="PTHR45339">
    <property type="entry name" value="HYBRID SIGNAL TRANSDUCTION HISTIDINE KINASE J"/>
    <property type="match status" value="1"/>
</dbReference>
<dbReference type="Pfam" id="PF01627">
    <property type="entry name" value="Hpt"/>
    <property type="match status" value="1"/>
</dbReference>
<evidence type="ECO:0000256" key="6">
    <source>
        <dbReference type="PROSITE-ProRule" id="PRU00169"/>
    </source>
</evidence>
<feature type="modified residue" description="4-aspartylphosphate" evidence="6">
    <location>
        <position position="792"/>
    </location>
</feature>
<evidence type="ECO:0000256" key="9">
    <source>
        <dbReference type="SAM" id="Phobius"/>
    </source>
</evidence>
<dbReference type="SUPFAM" id="SSF47384">
    <property type="entry name" value="Homodimeric domain of signal transducing histidine kinase"/>
    <property type="match status" value="1"/>
</dbReference>
<keyword evidence="7" id="KW-0175">Coiled coil</keyword>
<feature type="coiled-coil region" evidence="7">
    <location>
        <begin position="300"/>
        <end position="334"/>
    </location>
</feature>
<accession>A0ABS7F787</accession>
<feature type="region of interest" description="Disordered" evidence="8">
    <location>
        <begin position="869"/>
        <end position="902"/>
    </location>
</feature>
<dbReference type="SMART" id="SM00448">
    <property type="entry name" value="REC"/>
    <property type="match status" value="1"/>
</dbReference>
<feature type="domain" description="Histidine kinase" evidence="10">
    <location>
        <begin position="469"/>
        <end position="691"/>
    </location>
</feature>
<dbReference type="Gene3D" id="1.20.120.160">
    <property type="entry name" value="HPT domain"/>
    <property type="match status" value="1"/>
</dbReference>
<sequence>MQNPRRLRLAVLAACLAILLGQGVATALLIGRAREAALAASAETLGDVARAVAATINHTLVHVDAILAGLPTMLSPLVSADDGLLDLGSADRLLRELNRQNFTSGDVFLVGPDGTPLAGARPGTLRRDLPPLLSGLARRAARRGGVAIGGPTRDPLTGEWSLYVAHSLDIPGLAVPVTGVAEVPALLIEALLAVAGGSPGQQATLEHADGTLLASLPQVAMGLGQRLSPSAAELARRDHGAAAPAIPARLGDGVVQIAARPTLYPELFVTVARDVEVTLAGWRRDRNRALLASGALALLVAALALALSLALRQREQAEAERARFRRTLENALEAMSDGFAMFDAADRLVVCNGRYRDFYRISGPFLVPGARAEEILREGARRGQHPEAGADIEAWVKNELAWRRGNHPPVERRLPDGRWMLVTERRTPDGGTVGIRTDITALKRAMEELAAARDAADAAGEAKSRFLARMSHELRTPLNGVLGFAQILLDDPRLAPDQRARVRTLYEAGRHVLELVNGLLDLSKIEAGRLDLQQQEVALRPLLEGCATLLRPEVDRKRLDFRLDAPEDLPELVEGDPTRLRQLLLNLLSNAVKFTPAGGRVTLRVRRLAPPPAAEEGLRIEVQDSGPGIPADKRHLLFMEFAQLGGGTEAAGTGLGLAISAQLVALMGGRIGCDSAPGTGALFWVELPLRSVRPGRPATAAATPADAESRPAGPGRPDAGAATEATDGAAAPHRPQRPGESLRVLVVDDIPVNRQVTCAMLEAAGHEAVAVSGGAEAVAAIAREDFDAVLMDVQMPDMDGLEATRRIRALPGPRARVPIIALTASALPDQIEACRRAGMDGHLAKPIERHALVGALGLLARPARPVAARGEAAGAQAGAPSPPAAAGREPPADPGEPPPPLLDERALVSLAADLGPAGRGILAEFVGEIRRAAVVVADALAAGRADLAALRQGAHRLVGAGRTLGARRLVAEAERLQRAAARGETEEAKALQPLVLALADATLAALDARPELAAAEETGGSLADAGDPGPRRA</sequence>
<evidence type="ECO:0000313" key="14">
    <source>
        <dbReference type="Proteomes" id="UP001519924"/>
    </source>
</evidence>
<dbReference type="PROSITE" id="PS50110">
    <property type="entry name" value="RESPONSE_REGULATORY"/>
    <property type="match status" value="1"/>
</dbReference>
<name>A0ABS7F787_9PROT</name>
<dbReference type="Pfam" id="PF02518">
    <property type="entry name" value="HATPase_c"/>
    <property type="match status" value="1"/>
</dbReference>
<dbReference type="PROSITE" id="PS50109">
    <property type="entry name" value="HIS_KIN"/>
    <property type="match status" value="1"/>
</dbReference>
<dbReference type="InterPro" id="IPR005467">
    <property type="entry name" value="His_kinase_dom"/>
</dbReference>
<feature type="compositionally biased region" description="Pro residues" evidence="8">
    <location>
        <begin position="892"/>
        <end position="901"/>
    </location>
</feature>
<feature type="compositionally biased region" description="Low complexity" evidence="8">
    <location>
        <begin position="869"/>
        <end position="889"/>
    </location>
</feature>
<proteinExistence type="predicted"/>
<keyword evidence="3 6" id="KW-0597">Phosphoprotein</keyword>
<dbReference type="RefSeq" id="WP_220119234.1">
    <property type="nucleotide sequence ID" value="NZ_JAHZUY010000112.1"/>
</dbReference>
<organism evidence="13 14">
    <name type="scientific">Caldovatus aquaticus</name>
    <dbReference type="NCBI Taxonomy" id="2865671"/>
    <lineage>
        <taxon>Bacteria</taxon>
        <taxon>Pseudomonadati</taxon>
        <taxon>Pseudomonadota</taxon>
        <taxon>Alphaproteobacteria</taxon>
        <taxon>Acetobacterales</taxon>
        <taxon>Roseomonadaceae</taxon>
        <taxon>Caldovatus</taxon>
    </lineage>
</organism>
<feature type="region of interest" description="Disordered" evidence="8">
    <location>
        <begin position="1014"/>
        <end position="1033"/>
    </location>
</feature>
<dbReference type="Pfam" id="PF00072">
    <property type="entry name" value="Response_reg"/>
    <property type="match status" value="1"/>
</dbReference>
<evidence type="ECO:0000256" key="7">
    <source>
        <dbReference type="SAM" id="Coils"/>
    </source>
</evidence>
<evidence type="ECO:0000259" key="12">
    <source>
        <dbReference type="PROSITE" id="PS50894"/>
    </source>
</evidence>
<dbReference type="SUPFAM" id="SSF52172">
    <property type="entry name" value="CheY-like"/>
    <property type="match status" value="1"/>
</dbReference>
<feature type="domain" description="Response regulatory" evidence="11">
    <location>
        <begin position="743"/>
        <end position="860"/>
    </location>
</feature>
<evidence type="ECO:0000256" key="1">
    <source>
        <dbReference type="ARBA" id="ARBA00000085"/>
    </source>
</evidence>
<evidence type="ECO:0000256" key="2">
    <source>
        <dbReference type="ARBA" id="ARBA00012438"/>
    </source>
</evidence>
<dbReference type="InterPro" id="IPR008207">
    <property type="entry name" value="Sig_transdc_His_kin_Hpt_dom"/>
</dbReference>
<dbReference type="SMART" id="SM00388">
    <property type="entry name" value="HisKA"/>
    <property type="match status" value="1"/>
</dbReference>
<dbReference type="Pfam" id="PF00512">
    <property type="entry name" value="HisKA"/>
    <property type="match status" value="1"/>
</dbReference>
<keyword evidence="9" id="KW-0472">Membrane</keyword>
<feature type="transmembrane region" description="Helical" evidence="9">
    <location>
        <begin position="289"/>
        <end position="311"/>
    </location>
</feature>
<dbReference type="SUPFAM" id="SSF55874">
    <property type="entry name" value="ATPase domain of HSP90 chaperone/DNA topoisomerase II/histidine kinase"/>
    <property type="match status" value="1"/>
</dbReference>
<dbReference type="InterPro" id="IPR004358">
    <property type="entry name" value="Sig_transdc_His_kin-like_C"/>
</dbReference>
<dbReference type="InterPro" id="IPR001789">
    <property type="entry name" value="Sig_transdc_resp-reg_receiver"/>
</dbReference>
<dbReference type="EMBL" id="JAHZUY010000112">
    <property type="protein sequence ID" value="MBW8271479.1"/>
    <property type="molecule type" value="Genomic_DNA"/>
</dbReference>
<evidence type="ECO:0000256" key="3">
    <source>
        <dbReference type="ARBA" id="ARBA00022553"/>
    </source>
</evidence>
<dbReference type="Proteomes" id="UP001519924">
    <property type="component" value="Unassembled WGS sequence"/>
</dbReference>
<evidence type="ECO:0000256" key="5">
    <source>
        <dbReference type="PROSITE-ProRule" id="PRU00110"/>
    </source>
</evidence>
<dbReference type="InterPro" id="IPR003594">
    <property type="entry name" value="HATPase_dom"/>
</dbReference>
<feature type="region of interest" description="Disordered" evidence="8">
    <location>
        <begin position="695"/>
        <end position="740"/>
    </location>
</feature>
<dbReference type="SMART" id="SM00387">
    <property type="entry name" value="HATPase_c"/>
    <property type="match status" value="1"/>
</dbReference>
<dbReference type="Pfam" id="PF12860">
    <property type="entry name" value="PAS_7"/>
    <property type="match status" value="1"/>
</dbReference>
<dbReference type="PRINTS" id="PR00344">
    <property type="entry name" value="BCTRLSENSOR"/>
</dbReference>
<dbReference type="Gene3D" id="3.30.450.20">
    <property type="entry name" value="PAS domain"/>
    <property type="match status" value="2"/>
</dbReference>
<comment type="catalytic activity">
    <reaction evidence="1">
        <text>ATP + protein L-histidine = ADP + protein N-phospho-L-histidine.</text>
        <dbReference type="EC" id="2.7.13.3"/>
    </reaction>
</comment>
<dbReference type="SUPFAM" id="SSF47226">
    <property type="entry name" value="Histidine-containing phosphotransfer domain, HPT domain"/>
    <property type="match status" value="1"/>
</dbReference>
<evidence type="ECO:0000259" key="10">
    <source>
        <dbReference type="PROSITE" id="PS50109"/>
    </source>
</evidence>
<keyword evidence="14" id="KW-1185">Reference proteome</keyword>
<feature type="domain" description="HPt" evidence="12">
    <location>
        <begin position="914"/>
        <end position="1009"/>
    </location>
</feature>
<keyword evidence="9" id="KW-0812">Transmembrane</keyword>
<dbReference type="InterPro" id="IPR036641">
    <property type="entry name" value="HPT_dom_sf"/>
</dbReference>
<feature type="modified residue" description="Phosphohistidine" evidence="5">
    <location>
        <position position="955"/>
    </location>
</feature>
<dbReference type="InterPro" id="IPR011006">
    <property type="entry name" value="CheY-like_superfamily"/>
</dbReference>
<keyword evidence="9" id="KW-1133">Transmembrane helix</keyword>
<keyword evidence="4" id="KW-0902">Two-component regulatory system</keyword>
<feature type="compositionally biased region" description="Low complexity" evidence="8">
    <location>
        <begin position="695"/>
        <end position="731"/>
    </location>
</feature>
<dbReference type="CDD" id="cd00082">
    <property type="entry name" value="HisKA"/>
    <property type="match status" value="1"/>
</dbReference>
<evidence type="ECO:0000259" key="11">
    <source>
        <dbReference type="PROSITE" id="PS50110"/>
    </source>
</evidence>
<dbReference type="CDD" id="cd18773">
    <property type="entry name" value="PDC1_HK_sensor"/>
    <property type="match status" value="1"/>
</dbReference>
<dbReference type="Gene3D" id="3.30.565.10">
    <property type="entry name" value="Histidine kinase-like ATPase, C-terminal domain"/>
    <property type="match status" value="1"/>
</dbReference>
<protein>
    <recommendedName>
        <fullName evidence="2">histidine kinase</fullName>
        <ecNumber evidence="2">2.7.13.3</ecNumber>
    </recommendedName>
</protein>
<dbReference type="InterPro" id="IPR003661">
    <property type="entry name" value="HisK_dim/P_dom"/>
</dbReference>
<evidence type="ECO:0000256" key="8">
    <source>
        <dbReference type="SAM" id="MobiDB-lite"/>
    </source>
</evidence>
<dbReference type="InterPro" id="IPR035965">
    <property type="entry name" value="PAS-like_dom_sf"/>
</dbReference>